<name>A0ABT4K0N9_9GAMM</name>
<dbReference type="SMART" id="SM00342">
    <property type="entry name" value="HTH_ARAC"/>
    <property type="match status" value="1"/>
</dbReference>
<dbReference type="PANTHER" id="PTHR46796">
    <property type="entry name" value="HTH-TYPE TRANSCRIPTIONAL ACTIVATOR RHAS-RELATED"/>
    <property type="match status" value="1"/>
</dbReference>
<keyword evidence="1" id="KW-0805">Transcription regulation</keyword>
<dbReference type="InterPro" id="IPR009057">
    <property type="entry name" value="Homeodomain-like_sf"/>
</dbReference>
<sequence length="310" mass="35488">MSHSMSAANLLLRQKRIPTQLVENRVCFAGPHAELSIYDTYDQAQKVSLKSDSLLYCGMVTGAKVMHTEFQKDISFLPHESFILAPEQEVFIDFPEAQIDKPTTCLTVEISKERVAQICDRMNDILAQSLPASTVIDPHQPLHTLHTQATQQVLDRLTSDFIQNDPDRDLLVDFGVNELVTRILRHHGRDALLHFTLNVPDANGLTSVLHWIEQNLAQPLEAEKLAKIACMSRSRFYDSFKRQLGCTPLEYQHQRRMNRAYQRLQEHCSVTEISYEVGYASLSHFSRRFHQHFGVSPKHVAPKALDRKLM</sequence>
<reference evidence="5" key="1">
    <citation type="submission" date="2022-12" db="EMBL/GenBank/DDBJ databases">
        <title>Marinomonas 15G1-11 sp. nov, isolated from marine algae.</title>
        <authorList>
            <person name="Butt M."/>
            <person name="Choi D.G."/>
            <person name="Kim J.M."/>
            <person name="Lee J.K."/>
            <person name="Baek J.H."/>
            <person name="Jeon C.O."/>
        </authorList>
    </citation>
    <scope>NUCLEOTIDE SEQUENCE</scope>
    <source>
        <strain evidence="5">15G1-11</strain>
    </source>
</reference>
<dbReference type="Pfam" id="PF06719">
    <property type="entry name" value="AraC_N"/>
    <property type="match status" value="1"/>
</dbReference>
<accession>A0ABT4K0N9</accession>
<evidence type="ECO:0000256" key="1">
    <source>
        <dbReference type="ARBA" id="ARBA00023015"/>
    </source>
</evidence>
<dbReference type="PRINTS" id="PR00032">
    <property type="entry name" value="HTHARAC"/>
</dbReference>
<keyword evidence="2" id="KW-0238">DNA-binding</keyword>
<gene>
    <name evidence="5" type="ORF">O1D97_17455</name>
</gene>
<protein>
    <submittedName>
        <fullName evidence="5">AraC family transcriptional regulator N-terminal domain-containing protein</fullName>
    </submittedName>
</protein>
<evidence type="ECO:0000256" key="2">
    <source>
        <dbReference type="ARBA" id="ARBA00023125"/>
    </source>
</evidence>
<dbReference type="InterPro" id="IPR050204">
    <property type="entry name" value="AraC_XylS_family_regulators"/>
</dbReference>
<dbReference type="InterPro" id="IPR018060">
    <property type="entry name" value="HTH_AraC"/>
</dbReference>
<dbReference type="SUPFAM" id="SSF46689">
    <property type="entry name" value="Homeodomain-like"/>
    <property type="match status" value="2"/>
</dbReference>
<keyword evidence="3" id="KW-0804">Transcription</keyword>
<dbReference type="InterPro" id="IPR009594">
    <property type="entry name" value="Tscrpt_reg_HTH_AraC_N"/>
</dbReference>
<dbReference type="EMBL" id="JAPUBN010000021">
    <property type="protein sequence ID" value="MCZ2723344.1"/>
    <property type="molecule type" value="Genomic_DNA"/>
</dbReference>
<evidence type="ECO:0000313" key="5">
    <source>
        <dbReference type="EMBL" id="MCZ2723344.1"/>
    </source>
</evidence>
<organism evidence="5 6">
    <name type="scientific">Marinomonas phaeophyticola</name>
    <dbReference type="NCBI Taxonomy" id="3004091"/>
    <lineage>
        <taxon>Bacteria</taxon>
        <taxon>Pseudomonadati</taxon>
        <taxon>Pseudomonadota</taxon>
        <taxon>Gammaproteobacteria</taxon>
        <taxon>Oceanospirillales</taxon>
        <taxon>Oceanospirillaceae</taxon>
        <taxon>Marinomonas</taxon>
    </lineage>
</organism>
<dbReference type="Pfam" id="PF12833">
    <property type="entry name" value="HTH_18"/>
    <property type="match status" value="1"/>
</dbReference>
<dbReference type="InterPro" id="IPR020449">
    <property type="entry name" value="Tscrpt_reg_AraC-type_HTH"/>
</dbReference>
<dbReference type="PROSITE" id="PS01124">
    <property type="entry name" value="HTH_ARAC_FAMILY_2"/>
    <property type="match status" value="1"/>
</dbReference>
<evidence type="ECO:0000313" key="6">
    <source>
        <dbReference type="Proteomes" id="UP001149719"/>
    </source>
</evidence>
<evidence type="ECO:0000256" key="3">
    <source>
        <dbReference type="ARBA" id="ARBA00023163"/>
    </source>
</evidence>
<comment type="caution">
    <text evidence="5">The sequence shown here is derived from an EMBL/GenBank/DDBJ whole genome shotgun (WGS) entry which is preliminary data.</text>
</comment>
<keyword evidence="6" id="KW-1185">Reference proteome</keyword>
<proteinExistence type="predicted"/>
<dbReference type="Gene3D" id="1.10.10.60">
    <property type="entry name" value="Homeodomain-like"/>
    <property type="match status" value="2"/>
</dbReference>
<evidence type="ECO:0000259" key="4">
    <source>
        <dbReference type="PROSITE" id="PS01124"/>
    </source>
</evidence>
<dbReference type="RefSeq" id="WP_269127445.1">
    <property type="nucleotide sequence ID" value="NZ_JAPUBN010000021.1"/>
</dbReference>
<feature type="domain" description="HTH araC/xylS-type" evidence="4">
    <location>
        <begin position="206"/>
        <end position="303"/>
    </location>
</feature>
<dbReference type="Proteomes" id="UP001149719">
    <property type="component" value="Unassembled WGS sequence"/>
</dbReference>
<dbReference type="PANTHER" id="PTHR46796:SF6">
    <property type="entry name" value="ARAC SUBFAMILY"/>
    <property type="match status" value="1"/>
</dbReference>